<dbReference type="SUPFAM" id="SSF52091">
    <property type="entry name" value="SpoIIaa-like"/>
    <property type="match status" value="1"/>
</dbReference>
<feature type="region of interest" description="Disordered" evidence="1">
    <location>
        <begin position="113"/>
        <end position="133"/>
    </location>
</feature>
<dbReference type="AlphaFoldDB" id="A0A6V8KK86"/>
<feature type="domain" description="STAS" evidence="2">
    <location>
        <begin position="18"/>
        <end position="98"/>
    </location>
</feature>
<reference evidence="3 4" key="2">
    <citation type="submission" date="2020-03" db="EMBL/GenBank/DDBJ databases">
        <authorList>
            <person name="Ichikawa N."/>
            <person name="Kimura A."/>
            <person name="Kitahashi Y."/>
            <person name="Uohara A."/>
        </authorList>
    </citation>
    <scope>NUCLEOTIDE SEQUENCE [LARGE SCALE GENOMIC DNA]</scope>
    <source>
        <strain evidence="3 4">NBRC 108639</strain>
    </source>
</reference>
<keyword evidence="4" id="KW-1185">Reference proteome</keyword>
<dbReference type="InterPro" id="IPR002645">
    <property type="entry name" value="STAS_dom"/>
</dbReference>
<proteinExistence type="predicted"/>
<protein>
    <recommendedName>
        <fullName evidence="2">STAS domain-containing protein</fullName>
    </recommendedName>
</protein>
<reference evidence="3 4" key="1">
    <citation type="submission" date="2020-03" db="EMBL/GenBank/DDBJ databases">
        <title>Whole genome shotgun sequence of Phytohabitans houttuyneae NBRC 108639.</title>
        <authorList>
            <person name="Komaki H."/>
            <person name="Tamura T."/>
        </authorList>
    </citation>
    <scope>NUCLEOTIDE SEQUENCE [LARGE SCALE GENOMIC DNA]</scope>
    <source>
        <strain evidence="3 4">NBRC 108639</strain>
    </source>
</reference>
<dbReference type="Pfam" id="PF01740">
    <property type="entry name" value="STAS"/>
    <property type="match status" value="1"/>
</dbReference>
<gene>
    <name evidence="3" type="ORF">Phou_080100</name>
</gene>
<organism evidence="3 4">
    <name type="scientific">Phytohabitans houttuyneae</name>
    <dbReference type="NCBI Taxonomy" id="1076126"/>
    <lineage>
        <taxon>Bacteria</taxon>
        <taxon>Bacillati</taxon>
        <taxon>Actinomycetota</taxon>
        <taxon>Actinomycetes</taxon>
        <taxon>Micromonosporales</taxon>
        <taxon>Micromonosporaceae</taxon>
    </lineage>
</organism>
<dbReference type="Gene3D" id="3.30.750.24">
    <property type="entry name" value="STAS domain"/>
    <property type="match status" value="1"/>
</dbReference>
<dbReference type="GO" id="GO:0043856">
    <property type="term" value="F:anti-sigma factor antagonist activity"/>
    <property type="evidence" value="ECO:0007669"/>
    <property type="project" value="TreeGrafter"/>
</dbReference>
<dbReference type="EMBL" id="BLPF01000003">
    <property type="protein sequence ID" value="GFJ83830.1"/>
    <property type="molecule type" value="Genomic_DNA"/>
</dbReference>
<dbReference type="CDD" id="cd07043">
    <property type="entry name" value="STAS_anti-anti-sigma_factors"/>
    <property type="match status" value="1"/>
</dbReference>
<evidence type="ECO:0000313" key="4">
    <source>
        <dbReference type="Proteomes" id="UP000482800"/>
    </source>
</evidence>
<evidence type="ECO:0000313" key="3">
    <source>
        <dbReference type="EMBL" id="GFJ83830.1"/>
    </source>
</evidence>
<dbReference type="PROSITE" id="PS50801">
    <property type="entry name" value="STAS"/>
    <property type="match status" value="1"/>
</dbReference>
<dbReference type="PANTHER" id="PTHR33495:SF2">
    <property type="entry name" value="ANTI-SIGMA FACTOR ANTAGONIST TM_1081-RELATED"/>
    <property type="match status" value="1"/>
</dbReference>
<dbReference type="RefSeq" id="WP_173066741.1">
    <property type="nucleotide sequence ID" value="NZ_BAABGO010000033.1"/>
</dbReference>
<accession>A0A6V8KK86</accession>
<dbReference type="InterPro" id="IPR036513">
    <property type="entry name" value="STAS_dom_sf"/>
</dbReference>
<evidence type="ECO:0000259" key="2">
    <source>
        <dbReference type="PROSITE" id="PS50801"/>
    </source>
</evidence>
<dbReference type="PANTHER" id="PTHR33495">
    <property type="entry name" value="ANTI-SIGMA FACTOR ANTAGONIST TM_1081-RELATED-RELATED"/>
    <property type="match status" value="1"/>
</dbReference>
<name>A0A6V8KK86_9ACTN</name>
<evidence type="ECO:0000256" key="1">
    <source>
        <dbReference type="SAM" id="MobiDB-lite"/>
    </source>
</evidence>
<comment type="caution">
    <text evidence="3">The sequence shown here is derived from an EMBL/GenBank/DDBJ whole genome shotgun (WGS) entry which is preliminary data.</text>
</comment>
<dbReference type="Proteomes" id="UP000482800">
    <property type="component" value="Unassembled WGS sequence"/>
</dbReference>
<sequence>MATEYAISTQVHVDHVRVALSGEFDLAALGDLQTAFARVAADHPRQAVLVDLANATFIDSTIVGALVAAHQHASTRGVTVTVANARGLVERVLVVTGVYPLLRNPDLRKTGFAAKEPASPLAAGDEPAGSDGP</sequence>